<dbReference type="Pfam" id="PF10474">
    <property type="entry name" value="Syndetin_C"/>
    <property type="match status" value="1"/>
</dbReference>
<dbReference type="GO" id="GO:0032456">
    <property type="term" value="P:endocytic recycling"/>
    <property type="evidence" value="ECO:0007669"/>
    <property type="project" value="InterPro"/>
</dbReference>
<dbReference type="EMBL" id="UYWX01002773">
    <property type="protein sequence ID" value="VDM23024.1"/>
    <property type="molecule type" value="Genomic_DNA"/>
</dbReference>
<dbReference type="GO" id="GO:0042147">
    <property type="term" value="P:retrograde transport, endosome to Golgi"/>
    <property type="evidence" value="ECO:0007669"/>
    <property type="project" value="InterPro"/>
</dbReference>
<dbReference type="AlphaFoldDB" id="A0A3P7F2E6"/>
<dbReference type="OrthoDB" id="10263345at2759"/>
<proteinExistence type="predicted"/>
<name>A0A3P7F2E6_HYDTA</name>
<accession>A0A3P7F2E6</accession>
<feature type="domain" description="Syndetin C-terminal" evidence="1">
    <location>
        <begin position="63"/>
        <end position="292"/>
    </location>
</feature>
<reference evidence="2 3" key="1">
    <citation type="submission" date="2018-11" db="EMBL/GenBank/DDBJ databases">
        <authorList>
            <consortium name="Pathogen Informatics"/>
        </authorList>
    </citation>
    <scope>NUCLEOTIDE SEQUENCE [LARGE SCALE GENOMIC DNA]</scope>
</reference>
<dbReference type="InterPro" id="IPR040047">
    <property type="entry name" value="VPS50"/>
</dbReference>
<dbReference type="GO" id="GO:1990745">
    <property type="term" value="C:EARP complex"/>
    <property type="evidence" value="ECO:0007669"/>
    <property type="project" value="InterPro"/>
</dbReference>
<gene>
    <name evidence="2" type="ORF">TTAC_LOCUS3630</name>
</gene>
<evidence type="ECO:0000313" key="3">
    <source>
        <dbReference type="Proteomes" id="UP000274429"/>
    </source>
</evidence>
<protein>
    <recommendedName>
        <fullName evidence="1">Syndetin C-terminal domain-containing protein</fullName>
    </recommendedName>
</protein>
<dbReference type="PANTHER" id="PTHR13258:SF0">
    <property type="entry name" value="SYNDETIN"/>
    <property type="match status" value="1"/>
</dbReference>
<dbReference type="Proteomes" id="UP000274429">
    <property type="component" value="Unassembled WGS sequence"/>
</dbReference>
<evidence type="ECO:0000313" key="2">
    <source>
        <dbReference type="EMBL" id="VDM23024.1"/>
    </source>
</evidence>
<organism evidence="2 3">
    <name type="scientific">Hydatigena taeniaeformis</name>
    <name type="common">Feline tapeworm</name>
    <name type="synonym">Taenia taeniaeformis</name>
    <dbReference type="NCBI Taxonomy" id="6205"/>
    <lineage>
        <taxon>Eukaryota</taxon>
        <taxon>Metazoa</taxon>
        <taxon>Spiralia</taxon>
        <taxon>Lophotrochozoa</taxon>
        <taxon>Platyhelminthes</taxon>
        <taxon>Cestoda</taxon>
        <taxon>Eucestoda</taxon>
        <taxon>Cyclophyllidea</taxon>
        <taxon>Taeniidae</taxon>
        <taxon>Hydatigera</taxon>
    </lineage>
</organism>
<dbReference type="GO" id="GO:0000149">
    <property type="term" value="F:SNARE binding"/>
    <property type="evidence" value="ECO:0007669"/>
    <property type="project" value="TreeGrafter"/>
</dbReference>
<dbReference type="GO" id="GO:0005829">
    <property type="term" value="C:cytosol"/>
    <property type="evidence" value="ECO:0007669"/>
    <property type="project" value="GOC"/>
</dbReference>
<dbReference type="InterPro" id="IPR019514">
    <property type="entry name" value="Syndetin_C"/>
</dbReference>
<keyword evidence="3" id="KW-1185">Reference proteome</keyword>
<sequence>MQRFRLDGGGGGLVACGGDAVTRDRVVEKKGSEFKDVYISMRNLPASIVLLSLSASPAHNLDLLPHLRDSLPESKRGLLDAFRDQSLITTLDVREATAYHLASCIFPSLLILGGHSNIYCKTDNDASHLLRQMVATNPGWASKTVATEPSPYLKSVNAAISRLSSAFKALSPPPIPPLSMRALWMGAMAWISAELLEGLAGVYDCTEEGRSQMLLDVQSAALLCETESGIRPFVKLNMLVDYIQAFFVPTREWSNWLESTGVHRYTQRQSLGLAHCLARGDKHARQRLLAAVATVYARHQQTALSHCGGVGGSGIET</sequence>
<evidence type="ECO:0000259" key="1">
    <source>
        <dbReference type="Pfam" id="PF10474"/>
    </source>
</evidence>
<dbReference type="PANTHER" id="PTHR13258">
    <property type="entry name" value="SYNDETIN"/>
    <property type="match status" value="1"/>
</dbReference>